<gene>
    <name evidence="2" type="ORF">PECUL_23A055952</name>
</gene>
<accession>A0AAD1SB95</accession>
<evidence type="ECO:0000256" key="1">
    <source>
        <dbReference type="SAM" id="MobiDB-lite"/>
    </source>
</evidence>
<sequence length="179" mass="19662">MPCWSSSISMTTKAFLDHKQPQQKNLSDSPALNPHGVPVMRPVNRQQSVKQTCKSMRPGVRWTGEAADLPDRSYPVPGGYKWTPRNPPLWTGGGDPGPHPDGSQASSGSWGRAANIKVQDGTPPKMADATCTQTPDREIHETHQRLEAIFDAIWRQLESMLNPPAPPSDLQQTPQAQHS</sequence>
<name>A0AAD1SB95_PELCU</name>
<evidence type="ECO:0000313" key="2">
    <source>
        <dbReference type="EMBL" id="CAH2293736.1"/>
    </source>
</evidence>
<protein>
    <submittedName>
        <fullName evidence="2">Uncharacterized protein</fullName>
    </submittedName>
</protein>
<dbReference type="EMBL" id="OW240916">
    <property type="protein sequence ID" value="CAH2293736.1"/>
    <property type="molecule type" value="Genomic_DNA"/>
</dbReference>
<feature type="compositionally biased region" description="Polar residues" evidence="1">
    <location>
        <begin position="44"/>
        <end position="54"/>
    </location>
</feature>
<organism evidence="2 3">
    <name type="scientific">Pelobates cultripes</name>
    <name type="common">Western spadefoot toad</name>
    <dbReference type="NCBI Taxonomy" id="61616"/>
    <lineage>
        <taxon>Eukaryota</taxon>
        <taxon>Metazoa</taxon>
        <taxon>Chordata</taxon>
        <taxon>Craniata</taxon>
        <taxon>Vertebrata</taxon>
        <taxon>Euteleostomi</taxon>
        <taxon>Amphibia</taxon>
        <taxon>Batrachia</taxon>
        <taxon>Anura</taxon>
        <taxon>Pelobatoidea</taxon>
        <taxon>Pelobatidae</taxon>
        <taxon>Pelobates</taxon>
    </lineage>
</organism>
<feature type="region of interest" description="Disordered" evidence="1">
    <location>
        <begin position="66"/>
        <end position="129"/>
    </location>
</feature>
<dbReference type="Proteomes" id="UP001295444">
    <property type="component" value="Chromosome 05"/>
</dbReference>
<proteinExistence type="predicted"/>
<keyword evidence="3" id="KW-1185">Reference proteome</keyword>
<feature type="region of interest" description="Disordered" evidence="1">
    <location>
        <begin position="18"/>
        <end position="54"/>
    </location>
</feature>
<reference evidence="2" key="1">
    <citation type="submission" date="2022-03" db="EMBL/GenBank/DDBJ databases">
        <authorList>
            <person name="Alioto T."/>
            <person name="Alioto T."/>
            <person name="Gomez Garrido J."/>
        </authorList>
    </citation>
    <scope>NUCLEOTIDE SEQUENCE</scope>
</reference>
<feature type="compositionally biased region" description="Polar residues" evidence="1">
    <location>
        <begin position="169"/>
        <end position="179"/>
    </location>
</feature>
<dbReference type="AlphaFoldDB" id="A0AAD1SB95"/>
<evidence type="ECO:0000313" key="3">
    <source>
        <dbReference type="Proteomes" id="UP001295444"/>
    </source>
</evidence>
<feature type="region of interest" description="Disordered" evidence="1">
    <location>
        <begin position="158"/>
        <end position="179"/>
    </location>
</feature>